<evidence type="ECO:0000256" key="2">
    <source>
        <dbReference type="ARBA" id="ARBA00022694"/>
    </source>
</evidence>
<dbReference type="InterPro" id="IPR025867">
    <property type="entry name" value="MnmE_helical"/>
</dbReference>
<sequence length="443" mass="45563">MTPSLPTPTDTIFAPASGFGRAAVAVVRISGPAAGAALDRLAGGRPEPRRLSLRRLRDPASHEILDQALVAWLPGPATATGEDMAELHLHGGLAVRAAVLRALASVPGCRPAEAGAFSRRAFLNGRIDLTEAEGIADLIDAETEAQRVQALRQLDGALGRQVATWRETGIDLLAGAEAALDFADEGDVDADDLDAALSGRAAALRDAIQGALADGRRGERLREGFCVVLAGAPNAGKSTLLNALSGRDAAIVSDIPGTTRDTIEVRCDLGGLPVILVDTAGLRATEDAIEAEGVKRTHRRIRSADLVLHLMPADGPAVAEGLGDIPTLRIRTKSDLAPGAGEGALAVSAVTGAGLDALLDAVQAAAAASFGQGDALVTRERHRAALTRAAGHLDRVAAAPAGFPPELIAEDLRLAVRALGEVGGHVGVEEMLDRLFSGFCIGK</sequence>
<dbReference type="Gene3D" id="3.40.50.300">
    <property type="entry name" value="P-loop containing nucleotide triphosphate hydrolases"/>
    <property type="match status" value="1"/>
</dbReference>
<feature type="binding site" evidence="6">
    <location>
        <begin position="253"/>
        <end position="259"/>
    </location>
    <ligand>
        <name>GTP</name>
        <dbReference type="ChEBI" id="CHEBI:37565"/>
    </ligand>
</feature>
<dbReference type="Pfam" id="PF12631">
    <property type="entry name" value="MnmE_helical"/>
    <property type="match status" value="1"/>
</dbReference>
<feature type="binding site" evidence="6">
    <location>
        <begin position="234"/>
        <end position="239"/>
    </location>
    <ligand>
        <name>GTP</name>
        <dbReference type="ChEBI" id="CHEBI:37565"/>
    </ligand>
</feature>
<dbReference type="CDD" id="cd04164">
    <property type="entry name" value="trmE"/>
    <property type="match status" value="1"/>
</dbReference>
<accession>A0ABV1QMK2</accession>
<dbReference type="NCBIfam" id="NF003661">
    <property type="entry name" value="PRK05291.1-3"/>
    <property type="match status" value="1"/>
</dbReference>
<feature type="binding site" evidence="6">
    <location>
        <position position="253"/>
    </location>
    <ligand>
        <name>K(+)</name>
        <dbReference type="ChEBI" id="CHEBI:29103"/>
    </ligand>
</feature>
<dbReference type="InterPro" id="IPR004520">
    <property type="entry name" value="GTPase_MnmE"/>
</dbReference>
<keyword evidence="6" id="KW-0460">Magnesium</keyword>
<dbReference type="PRINTS" id="PR00326">
    <property type="entry name" value="GTP1OBG"/>
</dbReference>
<comment type="subcellular location">
    <subcellularLocation>
        <location evidence="6">Cytoplasm</location>
    </subcellularLocation>
</comment>
<dbReference type="PROSITE" id="PS51709">
    <property type="entry name" value="G_TRME"/>
    <property type="match status" value="1"/>
</dbReference>
<dbReference type="InterPro" id="IPR005225">
    <property type="entry name" value="Small_GTP-bd"/>
</dbReference>
<keyword evidence="2 6" id="KW-0819">tRNA processing</keyword>
<evidence type="ECO:0000256" key="5">
    <source>
        <dbReference type="ARBA" id="ARBA00023134"/>
    </source>
</evidence>
<evidence type="ECO:0000256" key="3">
    <source>
        <dbReference type="ARBA" id="ARBA00022741"/>
    </source>
</evidence>
<comment type="function">
    <text evidence="6">Exhibits a very high intrinsic GTPase hydrolysis rate. Involved in the addition of a carboxymethylaminomethyl (cmnm) group at the wobble position (U34) of certain tRNAs, forming tRNA-cmnm(5)s(2)U34.</text>
</comment>
<proteinExistence type="inferred from homology"/>
<keyword evidence="6" id="KW-0479">Metal-binding</keyword>
<evidence type="ECO:0000259" key="7">
    <source>
        <dbReference type="PROSITE" id="PS51709"/>
    </source>
</evidence>
<dbReference type="EC" id="3.6.-.-" evidence="6"/>
<dbReference type="Gene3D" id="1.20.120.430">
    <property type="entry name" value="tRNA modification GTPase MnmE domain 2"/>
    <property type="match status" value="1"/>
</dbReference>
<dbReference type="InterPro" id="IPR031168">
    <property type="entry name" value="G_TrmE"/>
</dbReference>
<keyword evidence="6" id="KW-0963">Cytoplasm</keyword>
<organism evidence="8 9">
    <name type="scientific">Methylorubrum podarium</name>
    <dbReference type="NCBI Taxonomy" id="200476"/>
    <lineage>
        <taxon>Bacteria</taxon>
        <taxon>Pseudomonadati</taxon>
        <taxon>Pseudomonadota</taxon>
        <taxon>Alphaproteobacteria</taxon>
        <taxon>Hyphomicrobiales</taxon>
        <taxon>Methylobacteriaceae</taxon>
        <taxon>Methylorubrum</taxon>
    </lineage>
</organism>
<dbReference type="InterPro" id="IPR018948">
    <property type="entry name" value="GTP-bd_TrmE_N"/>
</dbReference>
<feature type="domain" description="TrmE-type G" evidence="7">
    <location>
        <begin position="224"/>
        <end position="367"/>
    </location>
</feature>
<evidence type="ECO:0000256" key="1">
    <source>
        <dbReference type="ARBA" id="ARBA00011043"/>
    </source>
</evidence>
<dbReference type="InterPro" id="IPR027417">
    <property type="entry name" value="P-loop_NTPase"/>
</dbReference>
<name>A0ABV1QMK2_9HYPH</name>
<evidence type="ECO:0000313" key="8">
    <source>
        <dbReference type="EMBL" id="MER2250584.1"/>
    </source>
</evidence>
<feature type="binding site" evidence="6">
    <location>
        <position position="259"/>
    </location>
    <ligand>
        <name>Mg(2+)</name>
        <dbReference type="ChEBI" id="CHEBI:18420"/>
    </ligand>
</feature>
<dbReference type="PANTHER" id="PTHR42714">
    <property type="entry name" value="TRNA MODIFICATION GTPASE GTPBP3"/>
    <property type="match status" value="1"/>
</dbReference>
<dbReference type="GO" id="GO:0016787">
    <property type="term" value="F:hydrolase activity"/>
    <property type="evidence" value="ECO:0007669"/>
    <property type="project" value="UniProtKB-KW"/>
</dbReference>
<comment type="cofactor">
    <cofactor evidence="6">
        <name>K(+)</name>
        <dbReference type="ChEBI" id="CHEBI:29103"/>
    </cofactor>
    <text evidence="6">Binds 1 potassium ion per subunit.</text>
</comment>
<feature type="binding site" evidence="6">
    <location>
        <position position="234"/>
    </location>
    <ligand>
        <name>K(+)</name>
        <dbReference type="ChEBI" id="CHEBI:29103"/>
    </ligand>
</feature>
<keyword evidence="4 6" id="KW-0630">Potassium</keyword>
<dbReference type="SUPFAM" id="SSF116878">
    <property type="entry name" value="TrmE connector domain"/>
    <property type="match status" value="1"/>
</dbReference>
<keyword evidence="3 6" id="KW-0547">Nucleotide-binding</keyword>
<feature type="binding site" evidence="6">
    <location>
        <position position="86"/>
    </location>
    <ligand>
        <name>(6S)-5-formyl-5,6,7,8-tetrahydrofolate</name>
        <dbReference type="ChEBI" id="CHEBI:57457"/>
    </ligand>
</feature>
<feature type="binding site" evidence="6">
    <location>
        <position position="28"/>
    </location>
    <ligand>
        <name>(6S)-5-formyl-5,6,7,8-tetrahydrofolate</name>
        <dbReference type="ChEBI" id="CHEBI:57457"/>
    </ligand>
</feature>
<dbReference type="HAMAP" id="MF_00379">
    <property type="entry name" value="GTPase_MnmE"/>
    <property type="match status" value="1"/>
</dbReference>
<comment type="similarity">
    <text evidence="1 6">Belongs to the TRAFAC class TrmE-Era-EngA-EngB-Septin-like GTPase superfamily. TrmE GTPase family.</text>
</comment>
<dbReference type="PANTHER" id="PTHR42714:SF2">
    <property type="entry name" value="TRNA MODIFICATION GTPASE GTPBP3, MITOCHONDRIAL"/>
    <property type="match status" value="1"/>
</dbReference>
<dbReference type="Pfam" id="PF01926">
    <property type="entry name" value="MMR_HSR1"/>
    <property type="match status" value="1"/>
</dbReference>
<dbReference type="Gene3D" id="3.30.1360.120">
    <property type="entry name" value="Probable tRNA modification gtpase trme, domain 1"/>
    <property type="match status" value="1"/>
</dbReference>
<feature type="binding site" evidence="6">
    <location>
        <position position="258"/>
    </location>
    <ligand>
        <name>K(+)</name>
        <dbReference type="ChEBI" id="CHEBI:29103"/>
    </ligand>
</feature>
<comment type="caution">
    <text evidence="8">The sequence shown here is derived from an EMBL/GenBank/DDBJ whole genome shotgun (WGS) entry which is preliminary data.</text>
</comment>
<keyword evidence="9" id="KW-1185">Reference proteome</keyword>
<comment type="caution">
    <text evidence="6">Lacks conserved residue(s) required for the propagation of feature annotation.</text>
</comment>
<keyword evidence="5 6" id="KW-0342">GTP-binding</keyword>
<dbReference type="Pfam" id="PF10396">
    <property type="entry name" value="TrmE_N"/>
    <property type="match status" value="1"/>
</dbReference>
<dbReference type="InterPro" id="IPR027266">
    <property type="entry name" value="TrmE/GcvT-like"/>
</dbReference>
<evidence type="ECO:0000256" key="4">
    <source>
        <dbReference type="ARBA" id="ARBA00022958"/>
    </source>
</evidence>
<evidence type="ECO:0000256" key="6">
    <source>
        <dbReference type="HAMAP-Rule" id="MF_00379"/>
    </source>
</evidence>
<protein>
    <recommendedName>
        <fullName evidence="6">tRNA modification GTPase MnmE</fullName>
        <ecNumber evidence="6">3.6.-.-</ecNumber>
    </recommendedName>
</protein>
<feature type="binding site" evidence="6">
    <location>
        <position position="238"/>
    </location>
    <ligand>
        <name>Mg(2+)</name>
        <dbReference type="ChEBI" id="CHEBI:18420"/>
    </ligand>
</feature>
<keyword evidence="6 8" id="KW-0378">Hydrolase</keyword>
<feature type="binding site" evidence="6">
    <location>
        <position position="443"/>
    </location>
    <ligand>
        <name>(6S)-5-formyl-5,6,7,8-tetrahydrofolate</name>
        <dbReference type="ChEBI" id="CHEBI:57457"/>
    </ligand>
</feature>
<dbReference type="InterPro" id="IPR027368">
    <property type="entry name" value="MnmE_dom2"/>
</dbReference>
<feature type="binding site" evidence="6">
    <location>
        <begin position="278"/>
        <end position="281"/>
    </location>
    <ligand>
        <name>GTP</name>
        <dbReference type="ChEBI" id="CHEBI:37565"/>
    </ligand>
</feature>
<reference evidence="8 9" key="1">
    <citation type="submission" date="2024-06" db="EMBL/GenBank/DDBJ databases">
        <authorList>
            <person name="Campbell A.G."/>
        </authorList>
    </citation>
    <scope>NUCLEOTIDE SEQUENCE [LARGE SCALE GENOMIC DNA]</scope>
    <source>
        <strain evidence="8 9">EM12</strain>
    </source>
</reference>
<dbReference type="RefSeq" id="WP_350394671.1">
    <property type="nucleotide sequence ID" value="NZ_JBELQE010000067.1"/>
</dbReference>
<gene>
    <name evidence="6 8" type="primary">mnmE</name>
    <name evidence="6" type="synonym">trmE</name>
    <name evidence="8" type="ORF">ABS772_11745</name>
</gene>
<evidence type="ECO:0000313" key="9">
    <source>
        <dbReference type="Proteomes" id="UP001480955"/>
    </source>
</evidence>
<dbReference type="SUPFAM" id="SSF52540">
    <property type="entry name" value="P-loop containing nucleoside triphosphate hydrolases"/>
    <property type="match status" value="1"/>
</dbReference>
<dbReference type="InterPro" id="IPR006073">
    <property type="entry name" value="GTP-bd"/>
</dbReference>
<comment type="subunit">
    <text evidence="6">Homodimer. Heterotetramer of two MnmE and two MnmG subunits.</text>
</comment>
<feature type="binding site" evidence="6">
    <location>
        <position position="255"/>
    </location>
    <ligand>
        <name>K(+)</name>
        <dbReference type="ChEBI" id="CHEBI:29103"/>
    </ligand>
</feature>
<feature type="binding site" evidence="6">
    <location>
        <position position="126"/>
    </location>
    <ligand>
        <name>(6S)-5-formyl-5,6,7,8-tetrahydrofolate</name>
        <dbReference type="ChEBI" id="CHEBI:57457"/>
    </ligand>
</feature>
<dbReference type="EMBL" id="JBELQE010000067">
    <property type="protein sequence ID" value="MER2250584.1"/>
    <property type="molecule type" value="Genomic_DNA"/>
</dbReference>
<dbReference type="NCBIfam" id="TIGR00231">
    <property type="entry name" value="small_GTP"/>
    <property type="match status" value="1"/>
</dbReference>
<dbReference type="CDD" id="cd14858">
    <property type="entry name" value="TrmE_N"/>
    <property type="match status" value="1"/>
</dbReference>
<dbReference type="Proteomes" id="UP001480955">
    <property type="component" value="Unassembled WGS sequence"/>
</dbReference>